<dbReference type="EMBL" id="AMZH03005950">
    <property type="protein sequence ID" value="RRT65068.1"/>
    <property type="molecule type" value="Genomic_DNA"/>
</dbReference>
<dbReference type="Proteomes" id="UP000287651">
    <property type="component" value="Unassembled WGS sequence"/>
</dbReference>
<feature type="compositionally biased region" description="Basic residues" evidence="1">
    <location>
        <begin position="62"/>
        <end position="71"/>
    </location>
</feature>
<dbReference type="AlphaFoldDB" id="A0A426ZM53"/>
<comment type="caution">
    <text evidence="2">The sequence shown here is derived from an EMBL/GenBank/DDBJ whole genome shotgun (WGS) entry which is preliminary data.</text>
</comment>
<sequence length="71" mass="7687">MANEPAEGDRSSHHPDEAASARGIILATRHAKAKDRAVTRAHAAASFSRGLPPAPRYSNLSRQRKSRIRSA</sequence>
<proteinExistence type="predicted"/>
<reference evidence="2 3" key="1">
    <citation type="journal article" date="2014" name="Agronomy (Basel)">
        <title>A Draft Genome Sequence for Ensete ventricosum, the Drought-Tolerant Tree Against Hunger.</title>
        <authorList>
            <person name="Harrison J."/>
            <person name="Moore K.A."/>
            <person name="Paszkiewicz K."/>
            <person name="Jones T."/>
            <person name="Grant M."/>
            <person name="Ambacheew D."/>
            <person name="Muzemil S."/>
            <person name="Studholme D.J."/>
        </authorList>
    </citation>
    <scope>NUCLEOTIDE SEQUENCE [LARGE SCALE GENOMIC DNA]</scope>
</reference>
<name>A0A426ZM53_ENSVE</name>
<feature type="compositionally biased region" description="Basic and acidic residues" evidence="1">
    <location>
        <begin position="7"/>
        <end position="19"/>
    </location>
</feature>
<feature type="region of interest" description="Disordered" evidence="1">
    <location>
        <begin position="36"/>
        <end position="71"/>
    </location>
</feature>
<evidence type="ECO:0000256" key="1">
    <source>
        <dbReference type="SAM" id="MobiDB-lite"/>
    </source>
</evidence>
<evidence type="ECO:0000313" key="2">
    <source>
        <dbReference type="EMBL" id="RRT65068.1"/>
    </source>
</evidence>
<accession>A0A426ZM53</accession>
<organism evidence="2 3">
    <name type="scientific">Ensete ventricosum</name>
    <name type="common">Abyssinian banana</name>
    <name type="synonym">Musa ensete</name>
    <dbReference type="NCBI Taxonomy" id="4639"/>
    <lineage>
        <taxon>Eukaryota</taxon>
        <taxon>Viridiplantae</taxon>
        <taxon>Streptophyta</taxon>
        <taxon>Embryophyta</taxon>
        <taxon>Tracheophyta</taxon>
        <taxon>Spermatophyta</taxon>
        <taxon>Magnoliopsida</taxon>
        <taxon>Liliopsida</taxon>
        <taxon>Zingiberales</taxon>
        <taxon>Musaceae</taxon>
        <taxon>Ensete</taxon>
    </lineage>
</organism>
<protein>
    <submittedName>
        <fullName evidence="2">Uncharacterized protein</fullName>
    </submittedName>
</protein>
<gene>
    <name evidence="2" type="ORF">B296_00027740</name>
</gene>
<feature type="region of interest" description="Disordered" evidence="1">
    <location>
        <begin position="1"/>
        <end position="24"/>
    </location>
</feature>
<evidence type="ECO:0000313" key="3">
    <source>
        <dbReference type="Proteomes" id="UP000287651"/>
    </source>
</evidence>